<protein>
    <recommendedName>
        <fullName evidence="3">Leucine Rich repeats (2 copies)</fullName>
    </recommendedName>
</protein>
<name>A0A9X2JJA4_9BACT</name>
<keyword evidence="2" id="KW-1185">Reference proteome</keyword>
<sequence>MQWKLRFSLRTWFLLFTVVALASFWHLGGAVRQKQAVGRVHLLAGYGMNPDEWANFTKRPVQFDVYDQANPPQTLGERVQQQLCQYIGYEYFGTVSEISLTDAPLEADDLTLLAELPDLRSLNLTGASIDDDAMVHVARCKSLEKLSIAYTPITDEGCKRLASLARLQELDIRGTRISAASLPVLQAMPNLKQVKAEHLDIRDARGLRQGVVSPGR</sequence>
<organism evidence="1 2">
    <name type="scientific">Aeoliella straminimaris</name>
    <dbReference type="NCBI Taxonomy" id="2954799"/>
    <lineage>
        <taxon>Bacteria</taxon>
        <taxon>Pseudomonadati</taxon>
        <taxon>Planctomycetota</taxon>
        <taxon>Planctomycetia</taxon>
        <taxon>Pirellulales</taxon>
        <taxon>Lacipirellulaceae</taxon>
        <taxon>Aeoliella</taxon>
    </lineage>
</organism>
<dbReference type="Proteomes" id="UP001155241">
    <property type="component" value="Unassembled WGS sequence"/>
</dbReference>
<dbReference type="PANTHER" id="PTHR13318">
    <property type="entry name" value="PARTNER OF PAIRED, ISOFORM B-RELATED"/>
    <property type="match status" value="1"/>
</dbReference>
<comment type="caution">
    <text evidence="1">The sequence shown here is derived from an EMBL/GenBank/DDBJ whole genome shotgun (WGS) entry which is preliminary data.</text>
</comment>
<dbReference type="InterPro" id="IPR001611">
    <property type="entry name" value="Leu-rich_rpt"/>
</dbReference>
<dbReference type="PANTHER" id="PTHR13318:SF190">
    <property type="entry name" value="PARTNER OF PAIRED, ISOFORM B"/>
    <property type="match status" value="1"/>
</dbReference>
<proteinExistence type="predicted"/>
<dbReference type="InterPro" id="IPR032675">
    <property type="entry name" value="LRR_dom_sf"/>
</dbReference>
<accession>A0A9X2JJA4</accession>
<dbReference type="RefSeq" id="WP_252856080.1">
    <property type="nucleotide sequence ID" value="NZ_JAMXLR010000093.1"/>
</dbReference>
<dbReference type="GO" id="GO:0031146">
    <property type="term" value="P:SCF-dependent proteasomal ubiquitin-dependent protein catabolic process"/>
    <property type="evidence" value="ECO:0007669"/>
    <property type="project" value="TreeGrafter"/>
</dbReference>
<dbReference type="Gene3D" id="3.80.10.10">
    <property type="entry name" value="Ribonuclease Inhibitor"/>
    <property type="match status" value="1"/>
</dbReference>
<evidence type="ECO:0008006" key="3">
    <source>
        <dbReference type="Google" id="ProtNLM"/>
    </source>
</evidence>
<dbReference type="SUPFAM" id="SSF52047">
    <property type="entry name" value="RNI-like"/>
    <property type="match status" value="1"/>
</dbReference>
<reference evidence="1" key="1">
    <citation type="submission" date="2022-06" db="EMBL/GenBank/DDBJ databases">
        <title>Aeoliella straminimaris, a novel planctomycete from sediments.</title>
        <authorList>
            <person name="Vitorino I.R."/>
            <person name="Lage O.M."/>
        </authorList>
    </citation>
    <scope>NUCLEOTIDE SEQUENCE</scope>
    <source>
        <strain evidence="1">ICT_H6.2</strain>
    </source>
</reference>
<dbReference type="EMBL" id="JAMXLR010000093">
    <property type="protein sequence ID" value="MCO6047965.1"/>
    <property type="molecule type" value="Genomic_DNA"/>
</dbReference>
<dbReference type="AlphaFoldDB" id="A0A9X2JJA4"/>
<evidence type="ECO:0000313" key="2">
    <source>
        <dbReference type="Proteomes" id="UP001155241"/>
    </source>
</evidence>
<dbReference type="Pfam" id="PF13516">
    <property type="entry name" value="LRR_6"/>
    <property type="match status" value="1"/>
</dbReference>
<dbReference type="GO" id="GO:0019005">
    <property type="term" value="C:SCF ubiquitin ligase complex"/>
    <property type="evidence" value="ECO:0007669"/>
    <property type="project" value="TreeGrafter"/>
</dbReference>
<gene>
    <name evidence="1" type="ORF">NG895_29025</name>
</gene>
<evidence type="ECO:0000313" key="1">
    <source>
        <dbReference type="EMBL" id="MCO6047965.1"/>
    </source>
</evidence>